<dbReference type="PANTHER" id="PTHR43115:SF4">
    <property type="entry name" value="DEHYDROGENASE_REDUCTASE SDR FAMILY MEMBER 11"/>
    <property type="match status" value="1"/>
</dbReference>
<proteinExistence type="evidence at transcript level"/>
<dbReference type="SUPFAM" id="SSF51735">
    <property type="entry name" value="NAD(P)-binding Rossmann-fold domains"/>
    <property type="match status" value="1"/>
</dbReference>
<evidence type="ECO:0000313" key="4">
    <source>
        <dbReference type="EMBL" id="BAN20203.1"/>
    </source>
</evidence>
<dbReference type="PRINTS" id="PR00080">
    <property type="entry name" value="SDRFAMILY"/>
</dbReference>
<dbReference type="PANTHER" id="PTHR43115">
    <property type="entry name" value="DEHYDROGENASE/REDUCTASE SDR FAMILY MEMBER 11"/>
    <property type="match status" value="1"/>
</dbReference>
<dbReference type="Pfam" id="PF00106">
    <property type="entry name" value="adh_short"/>
    <property type="match status" value="1"/>
</dbReference>
<name>R4WCM1_RIPPE</name>
<reference evidence="4" key="1">
    <citation type="journal article" date="2013" name="PLoS ONE">
        <title>Gene expression in gut symbiotic organ of stinkbug affected by extracellular bacterial symbiont.</title>
        <authorList>
            <person name="Futahashi R."/>
            <person name="Tanaka K."/>
            <person name="Tanahashi M."/>
            <person name="Nikoh N."/>
            <person name="Kikuchi Y."/>
            <person name="Lee B.L."/>
            <person name="Fukatsu T."/>
        </authorList>
    </citation>
    <scope>NUCLEOTIDE SEQUENCE</scope>
    <source>
        <tissue evidence="4">Midgut</tissue>
    </source>
</reference>
<sequence>MERWRGKVAVVTGATAGIGRAIAQRLAQEGLKVVAIGRRAERLKELAESSNGKIHAMVCDVTKEEELVNVFKKTEEKLGPVHVLVNNAGTFLPTQVTDGDIEKWRHMFELNVLSTGTALREALKSMKKNGIDDGYIINISSISSHAIPEGTGKHIYNATKHALRVITEGARQELARKKSKIRISTICPGVVDTEIFDVPGGIGREFLSDKVPRLTSEDIAQNTVDLLRTPPNAHVVDMVVRPLGETLLA</sequence>
<dbReference type="EMBL" id="AK416988">
    <property type="protein sequence ID" value="BAN20203.1"/>
    <property type="molecule type" value="mRNA"/>
</dbReference>
<keyword evidence="2" id="KW-0560">Oxidoreductase</keyword>
<evidence type="ECO:0000256" key="1">
    <source>
        <dbReference type="ARBA" id="ARBA00006484"/>
    </source>
</evidence>
<dbReference type="GO" id="GO:0016616">
    <property type="term" value="F:oxidoreductase activity, acting on the CH-OH group of donors, NAD or NADP as acceptor"/>
    <property type="evidence" value="ECO:0007669"/>
    <property type="project" value="UniProtKB-ARBA"/>
</dbReference>
<protein>
    <submittedName>
        <fullName evidence="4">Uncharacterized protein</fullName>
    </submittedName>
</protein>
<dbReference type="AlphaFoldDB" id="R4WCM1"/>
<organism evidence="4">
    <name type="scientific">Riptortus pedestris</name>
    <name type="common">Bean bug</name>
    <dbReference type="NCBI Taxonomy" id="329032"/>
    <lineage>
        <taxon>Eukaryota</taxon>
        <taxon>Metazoa</taxon>
        <taxon>Ecdysozoa</taxon>
        <taxon>Arthropoda</taxon>
        <taxon>Hexapoda</taxon>
        <taxon>Insecta</taxon>
        <taxon>Pterygota</taxon>
        <taxon>Neoptera</taxon>
        <taxon>Paraneoptera</taxon>
        <taxon>Hemiptera</taxon>
        <taxon>Heteroptera</taxon>
        <taxon>Panheteroptera</taxon>
        <taxon>Pentatomomorpha</taxon>
        <taxon>Coreoidea</taxon>
        <taxon>Alydidae</taxon>
        <taxon>Riptortus</taxon>
    </lineage>
</organism>
<accession>R4WCM1</accession>
<evidence type="ECO:0000256" key="3">
    <source>
        <dbReference type="RuleBase" id="RU000363"/>
    </source>
</evidence>
<comment type="similarity">
    <text evidence="1 3">Belongs to the short-chain dehydrogenases/reductases (SDR) family.</text>
</comment>
<dbReference type="FunFam" id="3.40.50.720:FF:000047">
    <property type="entry name" value="NADP-dependent L-serine/L-allo-threonine dehydrogenase"/>
    <property type="match status" value="1"/>
</dbReference>
<dbReference type="InterPro" id="IPR020904">
    <property type="entry name" value="Sc_DH/Rdtase_CS"/>
</dbReference>
<dbReference type="InterPro" id="IPR036291">
    <property type="entry name" value="NAD(P)-bd_dom_sf"/>
</dbReference>
<evidence type="ECO:0000256" key="2">
    <source>
        <dbReference type="ARBA" id="ARBA00023002"/>
    </source>
</evidence>
<dbReference type="PRINTS" id="PR00081">
    <property type="entry name" value="GDHRDH"/>
</dbReference>
<dbReference type="InterPro" id="IPR002347">
    <property type="entry name" value="SDR_fam"/>
</dbReference>
<dbReference type="PROSITE" id="PS00061">
    <property type="entry name" value="ADH_SHORT"/>
    <property type="match status" value="1"/>
</dbReference>
<dbReference type="Gene3D" id="3.40.50.720">
    <property type="entry name" value="NAD(P)-binding Rossmann-like Domain"/>
    <property type="match status" value="1"/>
</dbReference>